<feature type="transmembrane region" description="Helical" evidence="5">
    <location>
        <begin position="157"/>
        <end position="177"/>
    </location>
</feature>
<feature type="transmembrane region" description="Helical" evidence="5">
    <location>
        <begin position="240"/>
        <end position="259"/>
    </location>
</feature>
<dbReference type="InterPro" id="IPR036259">
    <property type="entry name" value="MFS_trans_sf"/>
</dbReference>
<dbReference type="InterPro" id="IPR020846">
    <property type="entry name" value="MFS_dom"/>
</dbReference>
<protein>
    <submittedName>
        <fullName evidence="8">Organic cation transporter protein-like</fullName>
    </submittedName>
</protein>
<feature type="transmembrane region" description="Helical" evidence="5">
    <location>
        <begin position="183"/>
        <end position="201"/>
    </location>
</feature>
<evidence type="ECO:0000256" key="3">
    <source>
        <dbReference type="ARBA" id="ARBA00022989"/>
    </source>
</evidence>
<dbReference type="GO" id="GO:0016020">
    <property type="term" value="C:membrane"/>
    <property type="evidence" value="ECO:0007669"/>
    <property type="project" value="UniProtKB-SubCell"/>
</dbReference>
<keyword evidence="4 5" id="KW-0472">Membrane</keyword>
<sequence length="548" mass="61146">MDFDEILAKCGNRHRYQYLLLGLYSLLMFVTSMHNFSQNVIGFVPDHWCYHKQLENRSFAQIEAIYNQFDNPSCTRLETIGPDYDGRNATVSGEQCDRWIYNYDFGFRSMNTELNWVCDEAYKAPVGQSFFFIGSMCGTLVFGVLGDKIGRIKAVILANLCGFLGDFSTIFTSSLSAFSTARFVSGLAVDANTYLMYILALEYLPPSLRNSSLSISMGVFYCLGMISSCGLAVLVGHWRIFLACSSLPLLLVILFYFLVQESAQWLVTRNDIDGAVRRLKRVAKMNRRKVSEIDFREFRNYCQINCTKKTPESNEKGDQFIDMFKTPHLRKTIILMLIVFTIVTVCYNTLARNVEGLGISPLIMFSLTALTLPPSGFIQADIQKRIGRKGSSVLSLLLTGLFTAASGIALSVSQNPSALLLISLTMASRLGLSICLGSTLLFSTELVPTCVRSRGLSVAHMAGAAASLLSPYILHLGTFYRAGPSIILCLLFLIGCYFCLLLPETENRKLPITLAEGEEFGRGERMFDFLRHPKPDKTEAETPLKETS</sequence>
<dbReference type="AlphaFoldDB" id="A0A6J1M3Z6"/>
<proteinExistence type="predicted"/>
<feature type="domain" description="Major facilitator superfamily (MFS) profile" evidence="6">
    <location>
        <begin position="74"/>
        <end position="507"/>
    </location>
</feature>
<feature type="transmembrane region" description="Helical" evidence="5">
    <location>
        <begin position="333"/>
        <end position="350"/>
    </location>
</feature>
<evidence type="ECO:0000256" key="2">
    <source>
        <dbReference type="ARBA" id="ARBA00022692"/>
    </source>
</evidence>
<feature type="transmembrane region" description="Helical" evidence="5">
    <location>
        <begin position="455"/>
        <end position="474"/>
    </location>
</feature>
<reference evidence="8" key="1">
    <citation type="submission" date="2025-08" db="UniProtKB">
        <authorList>
            <consortium name="RefSeq"/>
        </authorList>
    </citation>
    <scope>IDENTIFICATION</scope>
    <source>
        <strain evidence="8">15085-1641.00</strain>
        <tissue evidence="8">Whole body</tissue>
    </source>
</reference>
<feature type="transmembrane region" description="Helical" evidence="5">
    <location>
        <begin position="18"/>
        <end position="36"/>
    </location>
</feature>
<dbReference type="OMA" id="NRWIYHY"/>
<feature type="transmembrane region" description="Helical" evidence="5">
    <location>
        <begin position="418"/>
        <end position="443"/>
    </location>
</feature>
<organism evidence="7 8">
    <name type="scientific">Drosophila hydei</name>
    <name type="common">Fruit fly</name>
    <dbReference type="NCBI Taxonomy" id="7224"/>
    <lineage>
        <taxon>Eukaryota</taxon>
        <taxon>Metazoa</taxon>
        <taxon>Ecdysozoa</taxon>
        <taxon>Arthropoda</taxon>
        <taxon>Hexapoda</taxon>
        <taxon>Insecta</taxon>
        <taxon>Pterygota</taxon>
        <taxon>Neoptera</taxon>
        <taxon>Endopterygota</taxon>
        <taxon>Diptera</taxon>
        <taxon>Brachycera</taxon>
        <taxon>Muscomorpha</taxon>
        <taxon>Ephydroidea</taxon>
        <taxon>Drosophilidae</taxon>
        <taxon>Drosophila</taxon>
    </lineage>
</organism>
<dbReference type="KEGG" id="dhe:111601998"/>
<dbReference type="RefSeq" id="XP_023174655.2">
    <property type="nucleotide sequence ID" value="XM_023318887.2"/>
</dbReference>
<feature type="transmembrane region" description="Helical" evidence="5">
    <location>
        <begin position="392"/>
        <end position="412"/>
    </location>
</feature>
<feature type="transmembrane region" description="Helical" evidence="5">
    <location>
        <begin position="480"/>
        <end position="502"/>
    </location>
</feature>
<dbReference type="Gene3D" id="1.20.1250.20">
    <property type="entry name" value="MFS general substrate transporter like domains"/>
    <property type="match status" value="1"/>
</dbReference>
<evidence type="ECO:0000256" key="5">
    <source>
        <dbReference type="SAM" id="Phobius"/>
    </source>
</evidence>
<gene>
    <name evidence="8" type="primary">LOC111601998</name>
</gene>
<evidence type="ECO:0000256" key="1">
    <source>
        <dbReference type="ARBA" id="ARBA00004141"/>
    </source>
</evidence>
<feature type="transmembrane region" description="Helical" evidence="5">
    <location>
        <begin position="126"/>
        <end position="145"/>
    </location>
</feature>
<dbReference type="OrthoDB" id="3936150at2759"/>
<dbReference type="Proteomes" id="UP000504633">
    <property type="component" value="Unplaced"/>
</dbReference>
<accession>A0A6J1M3Z6</accession>
<keyword evidence="3 5" id="KW-1133">Transmembrane helix</keyword>
<feature type="transmembrane region" description="Helical" evidence="5">
    <location>
        <begin position="362"/>
        <end position="380"/>
    </location>
</feature>
<evidence type="ECO:0000256" key="4">
    <source>
        <dbReference type="ARBA" id="ARBA00023136"/>
    </source>
</evidence>
<dbReference type="GO" id="GO:0022857">
    <property type="term" value="F:transmembrane transporter activity"/>
    <property type="evidence" value="ECO:0007669"/>
    <property type="project" value="InterPro"/>
</dbReference>
<dbReference type="InterPro" id="IPR005828">
    <property type="entry name" value="MFS_sugar_transport-like"/>
</dbReference>
<feature type="transmembrane region" description="Helical" evidence="5">
    <location>
        <begin position="213"/>
        <end position="234"/>
    </location>
</feature>
<dbReference type="Pfam" id="PF00083">
    <property type="entry name" value="Sugar_tr"/>
    <property type="match status" value="1"/>
</dbReference>
<evidence type="ECO:0000313" key="8">
    <source>
        <dbReference type="RefSeq" id="XP_023174655.2"/>
    </source>
</evidence>
<evidence type="ECO:0000313" key="7">
    <source>
        <dbReference type="Proteomes" id="UP000504633"/>
    </source>
</evidence>
<keyword evidence="7" id="KW-1185">Reference proteome</keyword>
<name>A0A6J1M3Z6_DROHY</name>
<dbReference type="PROSITE" id="PS50850">
    <property type="entry name" value="MFS"/>
    <property type="match status" value="1"/>
</dbReference>
<comment type="subcellular location">
    <subcellularLocation>
        <location evidence="1">Membrane</location>
        <topology evidence="1">Multi-pass membrane protein</topology>
    </subcellularLocation>
</comment>
<dbReference type="GeneID" id="111601998"/>
<keyword evidence="2 5" id="KW-0812">Transmembrane</keyword>
<dbReference type="SUPFAM" id="SSF103473">
    <property type="entry name" value="MFS general substrate transporter"/>
    <property type="match status" value="1"/>
</dbReference>
<evidence type="ECO:0000259" key="6">
    <source>
        <dbReference type="PROSITE" id="PS50850"/>
    </source>
</evidence>
<dbReference type="PANTHER" id="PTHR24064">
    <property type="entry name" value="SOLUTE CARRIER FAMILY 22 MEMBER"/>
    <property type="match status" value="1"/>
</dbReference>